<dbReference type="Gene3D" id="3.40.1110.10">
    <property type="entry name" value="Calcium-transporting ATPase, cytoplasmic domain N"/>
    <property type="match status" value="1"/>
</dbReference>
<evidence type="ECO:0000256" key="10">
    <source>
        <dbReference type="ARBA" id="ARBA00049338"/>
    </source>
</evidence>
<dbReference type="SFLD" id="SFLDS00003">
    <property type="entry name" value="Haloacid_Dehalogenase"/>
    <property type="match status" value="1"/>
</dbReference>
<evidence type="ECO:0000256" key="11">
    <source>
        <dbReference type="RuleBase" id="RU362081"/>
    </source>
</evidence>
<keyword evidence="8 11" id="KW-0472">Membrane</keyword>
<dbReference type="AlphaFoldDB" id="A0A0R1UM69"/>
<dbReference type="InterPro" id="IPR023299">
    <property type="entry name" value="ATPase_P-typ_cyto_dom_N"/>
</dbReference>
<keyword evidence="7 11" id="KW-1133">Transmembrane helix</keyword>
<dbReference type="Pfam" id="PF00122">
    <property type="entry name" value="E1-E2_ATPase"/>
    <property type="match status" value="1"/>
</dbReference>
<dbReference type="NCBIfam" id="TIGR01494">
    <property type="entry name" value="ATPase_P-type"/>
    <property type="match status" value="1"/>
</dbReference>
<accession>A0A0R1UM69</accession>
<dbReference type="InterPro" id="IPR001757">
    <property type="entry name" value="P_typ_ATPase"/>
</dbReference>
<reference evidence="13 14" key="1">
    <citation type="journal article" date="2015" name="Genome Announc.">
        <title>Expanding the biotechnology potential of lactobacilli through comparative genomics of 213 strains and associated genera.</title>
        <authorList>
            <person name="Sun Z."/>
            <person name="Harris H.M."/>
            <person name="McCann A."/>
            <person name="Guo C."/>
            <person name="Argimon S."/>
            <person name="Zhang W."/>
            <person name="Yang X."/>
            <person name="Jeffery I.B."/>
            <person name="Cooney J.C."/>
            <person name="Kagawa T.F."/>
            <person name="Liu W."/>
            <person name="Song Y."/>
            <person name="Salvetti E."/>
            <person name="Wrobel A."/>
            <person name="Rasinkangas P."/>
            <person name="Parkhill J."/>
            <person name="Rea M.C."/>
            <person name="O'Sullivan O."/>
            <person name="Ritari J."/>
            <person name="Douillard F.P."/>
            <person name="Paul Ross R."/>
            <person name="Yang R."/>
            <person name="Briner A.E."/>
            <person name="Felis G.E."/>
            <person name="de Vos W.M."/>
            <person name="Barrangou R."/>
            <person name="Klaenhammer T.R."/>
            <person name="Caufield P.W."/>
            <person name="Cui Y."/>
            <person name="Zhang H."/>
            <person name="O'Toole P.W."/>
        </authorList>
    </citation>
    <scope>NUCLEOTIDE SEQUENCE [LARGE SCALE GENOMIC DNA]</scope>
    <source>
        <strain evidence="13 14">DSM 15946</strain>
    </source>
</reference>
<dbReference type="PATRIC" id="fig|1423760.3.peg.1341"/>
<dbReference type="PANTHER" id="PTHR48085">
    <property type="entry name" value="CADMIUM/ZINC-TRANSPORTING ATPASE HMA2-RELATED"/>
    <property type="match status" value="1"/>
</dbReference>
<dbReference type="SUPFAM" id="SSF81653">
    <property type="entry name" value="Calcium ATPase, transduction domain A"/>
    <property type="match status" value="1"/>
</dbReference>
<dbReference type="Gene3D" id="2.70.150.10">
    <property type="entry name" value="Calcium-transporting ATPase, cytoplasmic transduction domain A"/>
    <property type="match status" value="1"/>
</dbReference>
<dbReference type="GO" id="GO:0005886">
    <property type="term" value="C:plasma membrane"/>
    <property type="evidence" value="ECO:0007669"/>
    <property type="project" value="UniProtKB-SubCell"/>
</dbReference>
<protein>
    <recommendedName>
        <fullName evidence="9">Cd(2+)-exporting ATPase</fullName>
        <ecNumber evidence="9">7.2.2.21</ecNumber>
    </recommendedName>
</protein>
<dbReference type="GO" id="GO:0016887">
    <property type="term" value="F:ATP hydrolysis activity"/>
    <property type="evidence" value="ECO:0007669"/>
    <property type="project" value="InterPro"/>
</dbReference>
<dbReference type="InterPro" id="IPR044492">
    <property type="entry name" value="P_typ_ATPase_HD_dom"/>
</dbReference>
<dbReference type="InterPro" id="IPR059000">
    <property type="entry name" value="ATPase_P-type_domA"/>
</dbReference>
<dbReference type="EMBL" id="AZFK01000028">
    <property type="protein sequence ID" value="KRL90667.1"/>
    <property type="molecule type" value="Genomic_DNA"/>
</dbReference>
<evidence type="ECO:0000259" key="12">
    <source>
        <dbReference type="Pfam" id="PF00122"/>
    </source>
</evidence>
<keyword evidence="11" id="KW-0547">Nucleotide-binding</keyword>
<evidence type="ECO:0000313" key="14">
    <source>
        <dbReference type="Proteomes" id="UP000050816"/>
    </source>
</evidence>
<evidence type="ECO:0000256" key="4">
    <source>
        <dbReference type="ARBA" id="ARBA00022692"/>
    </source>
</evidence>
<keyword evidence="5 11" id="KW-0479">Metal-binding</keyword>
<dbReference type="PROSITE" id="PS00154">
    <property type="entry name" value="ATPASE_E1_E2"/>
    <property type="match status" value="1"/>
</dbReference>
<feature type="transmembrane region" description="Helical" evidence="11">
    <location>
        <begin position="80"/>
        <end position="106"/>
    </location>
</feature>
<feature type="transmembrane region" description="Helical" evidence="11">
    <location>
        <begin position="569"/>
        <end position="589"/>
    </location>
</feature>
<evidence type="ECO:0000256" key="5">
    <source>
        <dbReference type="ARBA" id="ARBA00022723"/>
    </source>
</evidence>
<keyword evidence="4 11" id="KW-0812">Transmembrane</keyword>
<dbReference type="InterPro" id="IPR027256">
    <property type="entry name" value="P-typ_ATPase_IB"/>
</dbReference>
<dbReference type="Proteomes" id="UP000050816">
    <property type="component" value="Unassembled WGS sequence"/>
</dbReference>
<dbReference type="InterPro" id="IPR018303">
    <property type="entry name" value="ATPase_P-typ_P_site"/>
</dbReference>
<keyword evidence="3" id="KW-0104">Cadmium</keyword>
<dbReference type="EC" id="7.2.2.21" evidence="9"/>
<organism evidence="13 14">
    <name type="scientific">Limosilactobacillus ingluviei DSM 15946</name>
    <dbReference type="NCBI Taxonomy" id="1423760"/>
    <lineage>
        <taxon>Bacteria</taxon>
        <taxon>Bacillati</taxon>
        <taxon>Bacillota</taxon>
        <taxon>Bacilli</taxon>
        <taxon>Lactobacillales</taxon>
        <taxon>Lactobacillaceae</taxon>
        <taxon>Limosilactobacillus</taxon>
    </lineage>
</organism>
<evidence type="ECO:0000256" key="7">
    <source>
        <dbReference type="ARBA" id="ARBA00022989"/>
    </source>
</evidence>
<evidence type="ECO:0000313" key="13">
    <source>
        <dbReference type="EMBL" id="KRL90667.1"/>
    </source>
</evidence>
<keyword evidence="11" id="KW-1003">Cell membrane</keyword>
<evidence type="ECO:0000256" key="3">
    <source>
        <dbReference type="ARBA" id="ARBA00022539"/>
    </source>
</evidence>
<dbReference type="SUPFAM" id="SSF81665">
    <property type="entry name" value="Calcium ATPase, transmembrane domain M"/>
    <property type="match status" value="1"/>
</dbReference>
<evidence type="ECO:0000256" key="1">
    <source>
        <dbReference type="ARBA" id="ARBA00004141"/>
    </source>
</evidence>
<dbReference type="PRINTS" id="PR00119">
    <property type="entry name" value="CATATPASE"/>
</dbReference>
<dbReference type="CDD" id="cd07544">
    <property type="entry name" value="P-type_ATPase_HM"/>
    <property type="match status" value="1"/>
</dbReference>
<dbReference type="Gene3D" id="3.40.50.1000">
    <property type="entry name" value="HAD superfamily/HAD-like"/>
    <property type="match status" value="1"/>
</dbReference>
<keyword evidence="6" id="KW-1278">Translocase</keyword>
<dbReference type="SFLD" id="SFLDF00027">
    <property type="entry name" value="p-type_atpase"/>
    <property type="match status" value="1"/>
</dbReference>
<comment type="caution">
    <text evidence="13">The sequence shown here is derived from an EMBL/GenBank/DDBJ whole genome shotgun (WGS) entry which is preliminary data.</text>
</comment>
<dbReference type="InterPro" id="IPR008250">
    <property type="entry name" value="ATPase_P-typ_transduc_dom_A_sf"/>
</dbReference>
<evidence type="ECO:0000256" key="9">
    <source>
        <dbReference type="ARBA" id="ARBA00039103"/>
    </source>
</evidence>
<comment type="subcellular location">
    <subcellularLocation>
        <location evidence="11">Cell membrane</location>
    </subcellularLocation>
    <subcellularLocation>
        <location evidence="1">Membrane</location>
        <topology evidence="1">Multi-pass membrane protein</topology>
    </subcellularLocation>
</comment>
<evidence type="ECO:0000256" key="8">
    <source>
        <dbReference type="ARBA" id="ARBA00023136"/>
    </source>
</evidence>
<evidence type="ECO:0000256" key="2">
    <source>
        <dbReference type="ARBA" id="ARBA00006024"/>
    </source>
</evidence>
<evidence type="ECO:0000256" key="6">
    <source>
        <dbReference type="ARBA" id="ARBA00022967"/>
    </source>
</evidence>
<feature type="transmembrane region" description="Helical" evidence="11">
    <location>
        <begin position="245"/>
        <end position="263"/>
    </location>
</feature>
<proteinExistence type="inferred from homology"/>
<dbReference type="GO" id="GO:0005524">
    <property type="term" value="F:ATP binding"/>
    <property type="evidence" value="ECO:0007669"/>
    <property type="project" value="UniProtKB-UniRule"/>
</dbReference>
<keyword evidence="11" id="KW-0067">ATP-binding</keyword>
<gene>
    <name evidence="13" type="ORF">FC43_GL001271</name>
</gene>
<feature type="transmembrane region" description="Helical" evidence="11">
    <location>
        <begin position="270"/>
        <end position="290"/>
    </location>
</feature>
<comment type="catalytic activity">
    <reaction evidence="10">
        <text>Cd(2+)(in) + ATP + H2O = Cd(2+)(out) + ADP + phosphate + H(+)</text>
        <dbReference type="Rhea" id="RHEA:12132"/>
        <dbReference type="ChEBI" id="CHEBI:15377"/>
        <dbReference type="ChEBI" id="CHEBI:15378"/>
        <dbReference type="ChEBI" id="CHEBI:30616"/>
        <dbReference type="ChEBI" id="CHEBI:43474"/>
        <dbReference type="ChEBI" id="CHEBI:48775"/>
        <dbReference type="ChEBI" id="CHEBI:456216"/>
        <dbReference type="EC" id="7.2.2.21"/>
    </reaction>
</comment>
<feature type="domain" description="P-type ATPase A" evidence="12">
    <location>
        <begin position="130"/>
        <end position="228"/>
    </location>
</feature>
<feature type="transmembrane region" description="Helical" evidence="11">
    <location>
        <begin position="25"/>
        <end position="42"/>
    </location>
</feature>
<dbReference type="PANTHER" id="PTHR48085:SF5">
    <property type="entry name" value="CADMIUM_ZINC-TRANSPORTING ATPASE HMA4-RELATED"/>
    <property type="match status" value="1"/>
</dbReference>
<dbReference type="InterPro" id="IPR036412">
    <property type="entry name" value="HAD-like_sf"/>
</dbReference>
<dbReference type="SUPFAM" id="SSF56784">
    <property type="entry name" value="HAD-like"/>
    <property type="match status" value="1"/>
</dbReference>
<name>A0A0R1UM69_9LACO</name>
<comment type="similarity">
    <text evidence="2 11">Belongs to the cation transport ATPase (P-type) (TC 3.A.3) family. Type IB subfamily.</text>
</comment>
<dbReference type="PRINTS" id="PR00120">
    <property type="entry name" value="HATPASE"/>
</dbReference>
<dbReference type="SFLD" id="SFLDG00002">
    <property type="entry name" value="C1.7:_P-type_atpase_like"/>
    <property type="match status" value="1"/>
</dbReference>
<dbReference type="GO" id="GO:0046872">
    <property type="term" value="F:metal ion binding"/>
    <property type="evidence" value="ECO:0007669"/>
    <property type="project" value="UniProtKB-KW"/>
</dbReference>
<sequence>MRYNVDKEQLEFKKGGAIMGHKQKLMLLGGVAVVAAVCQWGFGHPGGAQLINTVAGGVIALSMLVEMIKKLRTGDYGVDLLAVTAIVATLAVGEYWAAMVILLMLIGGDTLEDYANAKAHSELKTLLDNSPRTGHVKVDGQLVDRPVEALTVGQEVVVRPGELVPVDGTVLEGESTVNESSLTGESKPLDKEVGDQLLSGSVNGDATLTMRVERTAQDSQYQQLVELIKQADQTPADFVRLADRYALPFTLVSYLIAGIAWWVAQDPVRFAQVLVVASPCPLILAAPVAFVSGMSRASHAGIVVKTGAVIEKLATAKTAAFDKTGTLTKGNLAVSQVVPAAGQKASELLQLVASAEQTSGHVLAQSIVTKAKEAGLQLVEPTAMSEVTAKGIVATIAGREVKVGKLAFVTTDPAVQEVATTAVYVAVDGQYWGRIELADQLRPEASITLQRLQAAGVAHLMMVTGDRQAIAERIASEVGITEVYGDLLPKDKVAHLNDLPQDHRPSIMVGDGVNDAPVLKVADVGIAMGAHGSTAASESADVVILTDNLQKVAEAVSIAEDTLKIAKQAVWIGIAVCTGLMLICSTGWVPTIVGAMLQEVVDTVCILWGLKAKRAGMLLE</sequence>
<dbReference type="Pfam" id="PF00702">
    <property type="entry name" value="Hydrolase"/>
    <property type="match status" value="1"/>
</dbReference>
<dbReference type="NCBIfam" id="TIGR01512">
    <property type="entry name" value="ATPase-IB2_Cd"/>
    <property type="match status" value="1"/>
</dbReference>
<dbReference type="InterPro" id="IPR051014">
    <property type="entry name" value="Cation_Transport_ATPase_IB"/>
</dbReference>
<dbReference type="NCBIfam" id="TIGR01525">
    <property type="entry name" value="ATPase-IB_hvy"/>
    <property type="match status" value="1"/>
</dbReference>
<dbReference type="InterPro" id="IPR023214">
    <property type="entry name" value="HAD_sf"/>
</dbReference>
<dbReference type="InterPro" id="IPR023298">
    <property type="entry name" value="ATPase_P-typ_TM_dom_sf"/>
</dbReference>
<dbReference type="GO" id="GO:0008551">
    <property type="term" value="F:P-type cadmium transporter activity"/>
    <property type="evidence" value="ECO:0007669"/>
    <property type="project" value="UniProtKB-EC"/>
</dbReference>